<dbReference type="AlphaFoldDB" id="A0A195ENI5"/>
<gene>
    <name evidence="1" type="ORF">ALC57_00969</name>
</gene>
<name>A0A195ENI5_9HYME</name>
<protein>
    <submittedName>
        <fullName evidence="1">Uncharacterized protein</fullName>
    </submittedName>
</protein>
<dbReference type="Proteomes" id="UP000078492">
    <property type="component" value="Unassembled WGS sequence"/>
</dbReference>
<reference evidence="1 2" key="1">
    <citation type="submission" date="2015-09" db="EMBL/GenBank/DDBJ databases">
        <title>Trachymyrmex cornetzi WGS genome.</title>
        <authorList>
            <person name="Nygaard S."/>
            <person name="Hu H."/>
            <person name="Boomsma J."/>
            <person name="Zhang G."/>
        </authorList>
    </citation>
    <scope>NUCLEOTIDE SEQUENCE [LARGE SCALE GENOMIC DNA]</scope>
    <source>
        <strain evidence="1">Tcor2-1</strain>
        <tissue evidence="1">Whole body</tissue>
    </source>
</reference>
<accession>A0A195ENI5</accession>
<dbReference type="EMBL" id="KQ978625">
    <property type="protein sequence ID" value="KYN29706.1"/>
    <property type="molecule type" value="Genomic_DNA"/>
</dbReference>
<proteinExistence type="predicted"/>
<evidence type="ECO:0000313" key="2">
    <source>
        <dbReference type="Proteomes" id="UP000078492"/>
    </source>
</evidence>
<organism evidence="1 2">
    <name type="scientific">Trachymyrmex cornetzi</name>
    <dbReference type="NCBI Taxonomy" id="471704"/>
    <lineage>
        <taxon>Eukaryota</taxon>
        <taxon>Metazoa</taxon>
        <taxon>Ecdysozoa</taxon>
        <taxon>Arthropoda</taxon>
        <taxon>Hexapoda</taxon>
        <taxon>Insecta</taxon>
        <taxon>Pterygota</taxon>
        <taxon>Neoptera</taxon>
        <taxon>Endopterygota</taxon>
        <taxon>Hymenoptera</taxon>
        <taxon>Apocrita</taxon>
        <taxon>Aculeata</taxon>
        <taxon>Formicoidea</taxon>
        <taxon>Formicidae</taxon>
        <taxon>Myrmicinae</taxon>
        <taxon>Trachymyrmex</taxon>
    </lineage>
</organism>
<sequence>MEKLAWFARTGLHALYLLGGDERRDVRGDRRRVHLRMTTGKMKKLAGSLSTTGGVPSAVRFAESVNRFRGYTFPLSTKEIDLRAHRQVVVVALFRHRTSGFNAARCDAENRMGRS</sequence>
<evidence type="ECO:0000313" key="1">
    <source>
        <dbReference type="EMBL" id="KYN29706.1"/>
    </source>
</evidence>
<keyword evidence="2" id="KW-1185">Reference proteome</keyword>